<dbReference type="OrthoDB" id="89158at2"/>
<dbReference type="RefSeq" id="WP_005915041.1">
    <property type="nucleotide sequence ID" value="NZ_ATKF01000108.1"/>
</dbReference>
<organism evidence="1">
    <name type="scientific">Fusobacterium hwasookii ChDC F174</name>
    <dbReference type="NCBI Taxonomy" id="1307442"/>
    <lineage>
        <taxon>Bacteria</taxon>
        <taxon>Fusobacteriati</taxon>
        <taxon>Fusobacteriota</taxon>
        <taxon>Fusobacteriia</taxon>
        <taxon>Fusobacteriales</taxon>
        <taxon>Fusobacteriaceae</taxon>
        <taxon>Fusobacterium</taxon>
    </lineage>
</organism>
<proteinExistence type="predicted"/>
<accession>A0A0S2ZNH2</accession>
<reference evidence="1 2" key="1">
    <citation type="submission" date="2015-11" db="EMBL/GenBank/DDBJ databases">
        <authorList>
            <person name="Zhang Y."/>
            <person name="Guo Z."/>
        </authorList>
    </citation>
    <scope>NUCLEOTIDE SEQUENCE [LARGE SCALE GENOMIC DNA]</scope>
    <source>
        <strain evidence="1 2">ChDC F174</strain>
    </source>
</reference>
<dbReference type="AlphaFoldDB" id="A0A0S2ZNH2"/>
<gene>
    <name evidence="1" type="ORF">RN87_07200</name>
</gene>
<dbReference type="Proteomes" id="UP000063275">
    <property type="component" value="Chromosome"/>
</dbReference>
<protein>
    <submittedName>
        <fullName evidence="1">Uncharacterized protein</fullName>
    </submittedName>
</protein>
<dbReference type="KEGG" id="fhw:RN87_07200"/>
<dbReference type="GeneID" id="60659509"/>
<sequence>MNNNEFINKYTSGKCLSFIDFQVVAKKYGIYFEKINNDIIIGYDGNGDPKIDAFKFYKSFFPETTLTPLNFDLITNINNFHAKFLKDKINEISQKYGLPPFYKQSVSVKENVLSLLNTLKTRFAIYREDIEFIKYVLNL</sequence>
<evidence type="ECO:0000313" key="2">
    <source>
        <dbReference type="Proteomes" id="UP000063275"/>
    </source>
</evidence>
<evidence type="ECO:0000313" key="1">
    <source>
        <dbReference type="EMBL" id="ALQ40319.1"/>
    </source>
</evidence>
<dbReference type="EMBL" id="CP013331">
    <property type="protein sequence ID" value="ALQ40319.1"/>
    <property type="molecule type" value="Genomic_DNA"/>
</dbReference>
<name>A0A0S2ZNH2_9FUSO</name>